<dbReference type="SUPFAM" id="SSF52172">
    <property type="entry name" value="CheY-like"/>
    <property type="match status" value="1"/>
</dbReference>
<dbReference type="Proteomes" id="UP001248819">
    <property type="component" value="Unassembled WGS sequence"/>
</dbReference>
<dbReference type="PANTHER" id="PTHR43228:SF1">
    <property type="entry name" value="TWO-COMPONENT RESPONSE REGULATOR ARR22"/>
    <property type="match status" value="1"/>
</dbReference>
<dbReference type="InterPro" id="IPR011006">
    <property type="entry name" value="CheY-like_superfamily"/>
</dbReference>
<evidence type="ECO:0000313" key="4">
    <source>
        <dbReference type="Proteomes" id="UP001248819"/>
    </source>
</evidence>
<organism evidence="3 4">
    <name type="scientific">Autumnicola edwardsiae</name>
    <dbReference type="NCBI Taxonomy" id="3075594"/>
    <lineage>
        <taxon>Bacteria</taxon>
        <taxon>Pseudomonadati</taxon>
        <taxon>Bacteroidota</taxon>
        <taxon>Flavobacteriia</taxon>
        <taxon>Flavobacteriales</taxon>
        <taxon>Flavobacteriaceae</taxon>
        <taxon>Autumnicola</taxon>
    </lineage>
</organism>
<feature type="modified residue" description="4-aspartylphosphate" evidence="1">
    <location>
        <position position="63"/>
    </location>
</feature>
<comment type="caution">
    <text evidence="3">The sequence shown here is derived from an EMBL/GenBank/DDBJ whole genome shotgun (WGS) entry which is preliminary data.</text>
</comment>
<keyword evidence="1" id="KW-0597">Phosphoprotein</keyword>
<keyword evidence="4" id="KW-1185">Reference proteome</keyword>
<dbReference type="Gene3D" id="3.40.50.2300">
    <property type="match status" value="1"/>
</dbReference>
<gene>
    <name evidence="3" type="ORF">RM529_05625</name>
</gene>
<accession>A0ABU3CTC3</accession>
<evidence type="ECO:0000259" key="2">
    <source>
        <dbReference type="PROSITE" id="PS50110"/>
    </source>
</evidence>
<dbReference type="Pfam" id="PF00072">
    <property type="entry name" value="Response_reg"/>
    <property type="match status" value="1"/>
</dbReference>
<sequence>MKRPHHYMVVDDDPTNNLICEYIIKGTVENADFESFIQPEKALSTIEERYSNPENRETFLFLDINMPTMTGWEFLDVFKDYRDQVKDQFNVFILTSSIENFSRQKELYPFVCGFISKPLKKEKLQEILAKYEEEKSMEYRNSK</sequence>
<dbReference type="PANTHER" id="PTHR43228">
    <property type="entry name" value="TWO-COMPONENT RESPONSE REGULATOR"/>
    <property type="match status" value="1"/>
</dbReference>
<evidence type="ECO:0000256" key="1">
    <source>
        <dbReference type="PROSITE-ProRule" id="PRU00169"/>
    </source>
</evidence>
<dbReference type="InterPro" id="IPR001789">
    <property type="entry name" value="Sig_transdc_resp-reg_receiver"/>
</dbReference>
<dbReference type="InterPro" id="IPR052048">
    <property type="entry name" value="ST_Response_Regulator"/>
</dbReference>
<proteinExistence type="predicted"/>
<dbReference type="EMBL" id="JAVRHP010000019">
    <property type="protein sequence ID" value="MDT0649614.1"/>
    <property type="molecule type" value="Genomic_DNA"/>
</dbReference>
<reference evidence="3 4" key="1">
    <citation type="submission" date="2023-09" db="EMBL/GenBank/DDBJ databases">
        <authorList>
            <person name="Rey-Velasco X."/>
        </authorList>
    </citation>
    <scope>NUCLEOTIDE SEQUENCE [LARGE SCALE GENOMIC DNA]</scope>
    <source>
        <strain evidence="3 4">F297</strain>
    </source>
</reference>
<protein>
    <submittedName>
        <fullName evidence="3">Response regulator</fullName>
    </submittedName>
</protein>
<feature type="domain" description="Response regulatory" evidence="2">
    <location>
        <begin position="6"/>
        <end position="132"/>
    </location>
</feature>
<dbReference type="RefSeq" id="WP_311483775.1">
    <property type="nucleotide sequence ID" value="NZ_JAVRHP010000019.1"/>
</dbReference>
<dbReference type="PROSITE" id="PS50110">
    <property type="entry name" value="RESPONSE_REGULATORY"/>
    <property type="match status" value="1"/>
</dbReference>
<evidence type="ECO:0000313" key="3">
    <source>
        <dbReference type="EMBL" id="MDT0649614.1"/>
    </source>
</evidence>
<name>A0ABU3CTC3_9FLAO</name>